<sequence>MPRNKKFDKRGGGRRLDAESAEEIELRNKRLEEFEAARQASRAEEDEDGEGEEVGSDDKKEAADDSATPSKGTAKPKAAAAAAEAEPVRVTTKEEHNRNLAKLEAVRRRREEAEAKRKIEQEAVLALEMEQKARIAALQEEENDDSEDEGKKKKKKSKDKNIPKLSKIEIKKMKPAQMKDALKERGLDIQGNAKDLMARLVTYEESR</sequence>
<feature type="compositionally biased region" description="Basic and acidic residues" evidence="1">
    <location>
        <begin position="9"/>
        <end position="36"/>
    </location>
</feature>
<comment type="caution">
    <text evidence="3">The sequence shown here is derived from an EMBL/GenBank/DDBJ whole genome shotgun (WGS) entry which is preliminary data.</text>
</comment>
<evidence type="ECO:0000313" key="4">
    <source>
        <dbReference type="Proteomes" id="UP000693970"/>
    </source>
</evidence>
<dbReference type="OrthoDB" id="21120at2759"/>
<feature type="compositionally biased region" description="Basic and acidic residues" evidence="1">
    <location>
        <begin position="104"/>
        <end position="117"/>
    </location>
</feature>
<feature type="compositionally biased region" description="Acidic residues" evidence="1">
    <location>
        <begin position="44"/>
        <end position="55"/>
    </location>
</feature>
<evidence type="ECO:0000313" key="3">
    <source>
        <dbReference type="EMBL" id="KAG7374599.1"/>
    </source>
</evidence>
<name>A0A9K3M5N4_9STRA</name>
<feature type="compositionally biased region" description="Low complexity" evidence="1">
    <location>
        <begin position="75"/>
        <end position="85"/>
    </location>
</feature>
<dbReference type="Proteomes" id="UP000693970">
    <property type="component" value="Unassembled WGS sequence"/>
</dbReference>
<dbReference type="InterPro" id="IPR003034">
    <property type="entry name" value="SAP_dom"/>
</dbReference>
<protein>
    <submittedName>
        <fullName evidence="3">SAP domain containing protein</fullName>
    </submittedName>
</protein>
<evidence type="ECO:0000259" key="2">
    <source>
        <dbReference type="PROSITE" id="PS50800"/>
    </source>
</evidence>
<dbReference type="EMBL" id="JAGRRH010000001">
    <property type="protein sequence ID" value="KAG7374599.1"/>
    <property type="molecule type" value="Genomic_DNA"/>
</dbReference>
<evidence type="ECO:0000256" key="1">
    <source>
        <dbReference type="SAM" id="MobiDB-lite"/>
    </source>
</evidence>
<feature type="domain" description="SAP" evidence="2">
    <location>
        <begin position="170"/>
        <end position="204"/>
    </location>
</feature>
<reference evidence="3" key="2">
    <citation type="submission" date="2021-04" db="EMBL/GenBank/DDBJ databases">
        <authorList>
            <person name="Podell S."/>
        </authorList>
    </citation>
    <scope>NUCLEOTIDE SEQUENCE</scope>
    <source>
        <strain evidence="3">Hildebrandi</strain>
    </source>
</reference>
<organism evidence="3 4">
    <name type="scientific">Nitzschia inconspicua</name>
    <dbReference type="NCBI Taxonomy" id="303405"/>
    <lineage>
        <taxon>Eukaryota</taxon>
        <taxon>Sar</taxon>
        <taxon>Stramenopiles</taxon>
        <taxon>Ochrophyta</taxon>
        <taxon>Bacillariophyta</taxon>
        <taxon>Bacillariophyceae</taxon>
        <taxon>Bacillariophycidae</taxon>
        <taxon>Bacillariales</taxon>
        <taxon>Bacillariaceae</taxon>
        <taxon>Nitzschia</taxon>
    </lineage>
</organism>
<keyword evidence="4" id="KW-1185">Reference proteome</keyword>
<dbReference type="SMART" id="SM00513">
    <property type="entry name" value="SAP"/>
    <property type="match status" value="1"/>
</dbReference>
<feature type="region of interest" description="Disordered" evidence="1">
    <location>
        <begin position="136"/>
        <end position="177"/>
    </location>
</feature>
<proteinExistence type="predicted"/>
<feature type="compositionally biased region" description="Acidic residues" evidence="1">
    <location>
        <begin position="139"/>
        <end position="148"/>
    </location>
</feature>
<feature type="compositionally biased region" description="Basic and acidic residues" evidence="1">
    <location>
        <begin position="159"/>
        <end position="172"/>
    </location>
</feature>
<dbReference type="Pfam" id="PF02037">
    <property type="entry name" value="SAP"/>
    <property type="match status" value="1"/>
</dbReference>
<dbReference type="PROSITE" id="PS50800">
    <property type="entry name" value="SAP"/>
    <property type="match status" value="1"/>
</dbReference>
<dbReference type="AlphaFoldDB" id="A0A9K3M5N4"/>
<gene>
    <name evidence="3" type="ORF">IV203_013694</name>
</gene>
<accession>A0A9K3M5N4</accession>
<feature type="region of interest" description="Disordered" evidence="1">
    <location>
        <begin position="1"/>
        <end position="117"/>
    </location>
</feature>
<reference evidence="3" key="1">
    <citation type="journal article" date="2021" name="Sci. Rep.">
        <title>Diploid genomic architecture of Nitzschia inconspicua, an elite biomass production diatom.</title>
        <authorList>
            <person name="Oliver A."/>
            <person name="Podell S."/>
            <person name="Pinowska A."/>
            <person name="Traller J.C."/>
            <person name="Smith S.R."/>
            <person name="McClure R."/>
            <person name="Beliaev A."/>
            <person name="Bohutskyi P."/>
            <person name="Hill E.A."/>
            <person name="Rabines A."/>
            <person name="Zheng H."/>
            <person name="Allen L.Z."/>
            <person name="Kuo A."/>
            <person name="Grigoriev I.V."/>
            <person name="Allen A.E."/>
            <person name="Hazlebeck D."/>
            <person name="Allen E.E."/>
        </authorList>
    </citation>
    <scope>NUCLEOTIDE SEQUENCE</scope>
    <source>
        <strain evidence="3">Hildebrandi</strain>
    </source>
</reference>